<feature type="compositionally biased region" description="Polar residues" evidence="1">
    <location>
        <begin position="73"/>
        <end position="90"/>
    </location>
</feature>
<organism evidence="2 3">
    <name type="scientific">Trapa natans</name>
    <name type="common">Water chestnut</name>
    <dbReference type="NCBI Taxonomy" id="22666"/>
    <lineage>
        <taxon>Eukaryota</taxon>
        <taxon>Viridiplantae</taxon>
        <taxon>Streptophyta</taxon>
        <taxon>Embryophyta</taxon>
        <taxon>Tracheophyta</taxon>
        <taxon>Spermatophyta</taxon>
        <taxon>Magnoliopsida</taxon>
        <taxon>eudicotyledons</taxon>
        <taxon>Gunneridae</taxon>
        <taxon>Pentapetalae</taxon>
        <taxon>rosids</taxon>
        <taxon>malvids</taxon>
        <taxon>Myrtales</taxon>
        <taxon>Lythraceae</taxon>
        <taxon>Trapa</taxon>
    </lineage>
</organism>
<evidence type="ECO:0000313" key="3">
    <source>
        <dbReference type="Proteomes" id="UP001346149"/>
    </source>
</evidence>
<protein>
    <submittedName>
        <fullName evidence="2">Uncharacterized protein</fullName>
    </submittedName>
</protein>
<comment type="caution">
    <text evidence="2">The sequence shown here is derived from an EMBL/GenBank/DDBJ whole genome shotgun (WGS) entry which is preliminary data.</text>
</comment>
<proteinExistence type="predicted"/>
<dbReference type="EMBL" id="JAXQNO010000023">
    <property type="protein sequence ID" value="KAK4765378.1"/>
    <property type="molecule type" value="Genomic_DNA"/>
</dbReference>
<keyword evidence="3" id="KW-1185">Reference proteome</keyword>
<accession>A0AAN7QF26</accession>
<dbReference type="Proteomes" id="UP001346149">
    <property type="component" value="Unassembled WGS sequence"/>
</dbReference>
<dbReference type="AlphaFoldDB" id="A0AAN7QF26"/>
<sequence length="134" mass="14043">MVSGVITGMVMAESDNGDDRKGLVGTKSPWRTPFADTGSADDPAMGVESWPALGDAPPRPKSTDSAVKPPSSPQESIALSKPQASGNTNAIKHLGHQKLNSKRNINVPPSLPTLPYQSGPFIHPMAGRPHMAVP</sequence>
<feature type="region of interest" description="Disordered" evidence="1">
    <location>
        <begin position="1"/>
        <end position="112"/>
    </location>
</feature>
<reference evidence="2 3" key="1">
    <citation type="journal article" date="2023" name="Hortic Res">
        <title>Pangenome of water caltrop reveals structural variations and asymmetric subgenome divergence after allopolyploidization.</title>
        <authorList>
            <person name="Zhang X."/>
            <person name="Chen Y."/>
            <person name="Wang L."/>
            <person name="Yuan Y."/>
            <person name="Fang M."/>
            <person name="Shi L."/>
            <person name="Lu R."/>
            <person name="Comes H.P."/>
            <person name="Ma Y."/>
            <person name="Chen Y."/>
            <person name="Huang G."/>
            <person name="Zhou Y."/>
            <person name="Zheng Z."/>
            <person name="Qiu Y."/>
        </authorList>
    </citation>
    <scope>NUCLEOTIDE SEQUENCE [LARGE SCALE GENOMIC DNA]</scope>
    <source>
        <strain evidence="2">F231</strain>
    </source>
</reference>
<evidence type="ECO:0000256" key="1">
    <source>
        <dbReference type="SAM" id="MobiDB-lite"/>
    </source>
</evidence>
<evidence type="ECO:0000313" key="2">
    <source>
        <dbReference type="EMBL" id="KAK4765378.1"/>
    </source>
</evidence>
<name>A0AAN7QF26_TRANT</name>
<gene>
    <name evidence="2" type="ORF">SAY86_026468</name>
</gene>